<gene>
    <name evidence="2" type="ORF">A1O9_13063</name>
</gene>
<evidence type="ECO:0000313" key="3">
    <source>
        <dbReference type="Proteomes" id="UP000027920"/>
    </source>
</evidence>
<dbReference type="RefSeq" id="XP_013253472.1">
    <property type="nucleotide sequence ID" value="XM_013398018.1"/>
</dbReference>
<organism evidence="2 3">
    <name type="scientific">Exophiala aquamarina CBS 119918</name>
    <dbReference type="NCBI Taxonomy" id="1182545"/>
    <lineage>
        <taxon>Eukaryota</taxon>
        <taxon>Fungi</taxon>
        <taxon>Dikarya</taxon>
        <taxon>Ascomycota</taxon>
        <taxon>Pezizomycotina</taxon>
        <taxon>Eurotiomycetes</taxon>
        <taxon>Chaetothyriomycetidae</taxon>
        <taxon>Chaetothyriales</taxon>
        <taxon>Herpotrichiellaceae</taxon>
        <taxon>Exophiala</taxon>
    </lineage>
</organism>
<keyword evidence="3" id="KW-1185">Reference proteome</keyword>
<reference evidence="2 3" key="1">
    <citation type="submission" date="2013-03" db="EMBL/GenBank/DDBJ databases">
        <title>The Genome Sequence of Exophiala aquamarina CBS 119918.</title>
        <authorList>
            <consortium name="The Broad Institute Genomics Platform"/>
            <person name="Cuomo C."/>
            <person name="de Hoog S."/>
            <person name="Gorbushina A."/>
            <person name="Walker B."/>
            <person name="Young S.K."/>
            <person name="Zeng Q."/>
            <person name="Gargeya S."/>
            <person name="Fitzgerald M."/>
            <person name="Haas B."/>
            <person name="Abouelleil A."/>
            <person name="Allen A.W."/>
            <person name="Alvarado L."/>
            <person name="Arachchi H.M."/>
            <person name="Berlin A.M."/>
            <person name="Chapman S.B."/>
            <person name="Gainer-Dewar J."/>
            <person name="Goldberg J."/>
            <person name="Griggs A."/>
            <person name="Gujja S."/>
            <person name="Hansen M."/>
            <person name="Howarth C."/>
            <person name="Imamovic A."/>
            <person name="Ireland A."/>
            <person name="Larimer J."/>
            <person name="McCowan C."/>
            <person name="Murphy C."/>
            <person name="Pearson M."/>
            <person name="Poon T.W."/>
            <person name="Priest M."/>
            <person name="Roberts A."/>
            <person name="Saif S."/>
            <person name="Shea T."/>
            <person name="Sisk P."/>
            <person name="Sykes S."/>
            <person name="Wortman J."/>
            <person name="Nusbaum C."/>
            <person name="Birren B."/>
        </authorList>
    </citation>
    <scope>NUCLEOTIDE SEQUENCE [LARGE SCALE GENOMIC DNA]</scope>
    <source>
        <strain evidence="2 3">CBS 119918</strain>
    </source>
</reference>
<proteinExistence type="predicted"/>
<dbReference type="VEuPathDB" id="FungiDB:A1O9_13063"/>
<dbReference type="Pfam" id="PF17667">
    <property type="entry name" value="Pkinase_fungal"/>
    <property type="match status" value="1"/>
</dbReference>
<accession>A0A072NU41</accession>
<dbReference type="PANTHER" id="PTHR38248">
    <property type="entry name" value="FUNK1 6"/>
    <property type="match status" value="1"/>
</dbReference>
<dbReference type="Gene3D" id="1.10.510.10">
    <property type="entry name" value="Transferase(Phosphotransferase) domain 1"/>
    <property type="match status" value="1"/>
</dbReference>
<dbReference type="PANTHER" id="PTHR38248:SF2">
    <property type="entry name" value="FUNK1 11"/>
    <property type="match status" value="1"/>
</dbReference>
<protein>
    <recommendedName>
        <fullName evidence="1">Fungal-type protein kinase domain-containing protein</fullName>
    </recommendedName>
</protein>
<dbReference type="InterPro" id="IPR011009">
    <property type="entry name" value="Kinase-like_dom_sf"/>
</dbReference>
<evidence type="ECO:0000313" key="2">
    <source>
        <dbReference type="EMBL" id="KEF50882.1"/>
    </source>
</evidence>
<dbReference type="GeneID" id="25287954"/>
<comment type="caution">
    <text evidence="2">The sequence shown here is derived from an EMBL/GenBank/DDBJ whole genome shotgun (WGS) entry which is preliminary data.</text>
</comment>
<dbReference type="STRING" id="1182545.A0A072NU41"/>
<evidence type="ECO:0000259" key="1">
    <source>
        <dbReference type="Pfam" id="PF17667"/>
    </source>
</evidence>
<dbReference type="OrthoDB" id="4150057at2759"/>
<dbReference type="HOGENOM" id="CLU_005513_0_1_1"/>
<dbReference type="Proteomes" id="UP000027920">
    <property type="component" value="Unassembled WGS sequence"/>
</dbReference>
<sequence length="396" mass="44736">MRLWEFDRVGAIASPPFDLNQDGLQFVSVVLGYLWMNDEQLGFDPTIQESGGTRYIEITRNGQQERLVLDTLMRRAPSVVGRATTCWKAYRDGDESKAPLIIKDSWQYPERDQEGELIREATEKGVVNVARYYHYETVQVGGVDDDVYTNIRKGLDISKSANYLGQNQKTDASMFPPSTPISLDGTDRGRSFVVKTSIGRKSSPTKKPISRTLFNREHRRVVVSDYGKPLYKASSRAAMLAASAGILQRDISTGNTMMNEDPTNPSWPAFLIDLDLGIREQRNEPSGARGITGTRAFMAVGALRSEKHSAMHDYESFFWLLFWICVHNQGPDEGGLVTEFNCWNYEDPVQLAKLKLGTVSDEEISLETMNQHCTPYFTSLVPWMNRLRRSYFPTAG</sequence>
<dbReference type="AlphaFoldDB" id="A0A072NU41"/>
<dbReference type="InterPro" id="IPR040976">
    <property type="entry name" value="Pkinase_fungal"/>
</dbReference>
<name>A0A072NU41_9EURO</name>
<dbReference type="EMBL" id="AMGV01000051">
    <property type="protein sequence ID" value="KEF50882.1"/>
    <property type="molecule type" value="Genomic_DNA"/>
</dbReference>
<feature type="domain" description="Fungal-type protein kinase" evidence="1">
    <location>
        <begin position="1"/>
        <end position="325"/>
    </location>
</feature>
<dbReference type="SUPFAM" id="SSF56112">
    <property type="entry name" value="Protein kinase-like (PK-like)"/>
    <property type="match status" value="1"/>
</dbReference>